<reference evidence="4" key="1">
    <citation type="submission" date="2019-03" db="EMBL/GenBank/DDBJ databases">
        <title>Lake Tanganyika Metagenome-Assembled Genomes (MAGs).</title>
        <authorList>
            <person name="Tran P."/>
        </authorList>
    </citation>
    <scope>NUCLEOTIDE SEQUENCE</scope>
    <source>
        <strain evidence="4">K_DeepCast_65m_m2_066</strain>
    </source>
</reference>
<dbReference type="GO" id="GO:0004497">
    <property type="term" value="F:monooxygenase activity"/>
    <property type="evidence" value="ECO:0007669"/>
    <property type="project" value="UniProtKB-KW"/>
</dbReference>
<evidence type="ECO:0000313" key="5">
    <source>
        <dbReference type="Proteomes" id="UP000712673"/>
    </source>
</evidence>
<accession>A0A937VYC4</accession>
<name>A0A937VYC4_UNCTE</name>
<proteinExistence type="predicted"/>
<organism evidence="4 5">
    <name type="scientific">Tectimicrobiota bacterium</name>
    <dbReference type="NCBI Taxonomy" id="2528274"/>
    <lineage>
        <taxon>Bacteria</taxon>
        <taxon>Pseudomonadati</taxon>
        <taxon>Nitrospinota/Tectimicrobiota group</taxon>
        <taxon>Candidatus Tectimicrobiota</taxon>
    </lineage>
</organism>
<sequence>MHIGLMMECDYRAGRSQREAFDEAFVMAETAETAGFDGVWLAERHFAPPGGTGPIPSVASAPIVWASAIAARTSQLRVGTAVLVLPLGHPVRMAEEVATLDNISQGRMDLGIGRSSFPRSYEGYDVPYAESRVRFEEFLQVMRLAFTQERFSYSGKYYTFRDVCLIPKPYQQPHPPLRAAATTRDTFAFMGNLGLPIFASLGAAVVEDIAAALVDYRAAWRAAGHAGDGDVILRLPIYVAPTMEQALAAPQESTMHHYARLQQAFLRSAGTAEGDARATRAARLATLTYEDVVQERTVFGTPEHVVQRLKSLQDQLGLSGLIMESNVGGRTPQETVVDSIRLFGQAVAPQLRAMA</sequence>
<evidence type="ECO:0000256" key="2">
    <source>
        <dbReference type="ARBA" id="ARBA00023033"/>
    </source>
</evidence>
<dbReference type="EMBL" id="VGLS01000107">
    <property type="protein sequence ID" value="MBM3223187.1"/>
    <property type="molecule type" value="Genomic_DNA"/>
</dbReference>
<gene>
    <name evidence="4" type="ORF">FJZ47_05195</name>
</gene>
<evidence type="ECO:0000313" key="4">
    <source>
        <dbReference type="EMBL" id="MBM3223187.1"/>
    </source>
</evidence>
<dbReference type="PANTHER" id="PTHR30137">
    <property type="entry name" value="LUCIFERASE-LIKE MONOOXYGENASE"/>
    <property type="match status" value="1"/>
</dbReference>
<keyword evidence="2" id="KW-0503">Monooxygenase</keyword>
<dbReference type="Pfam" id="PF00296">
    <property type="entry name" value="Bac_luciferase"/>
    <property type="match status" value="1"/>
</dbReference>
<evidence type="ECO:0000259" key="3">
    <source>
        <dbReference type="Pfam" id="PF00296"/>
    </source>
</evidence>
<keyword evidence="1" id="KW-0560">Oxidoreductase</keyword>
<protein>
    <submittedName>
        <fullName evidence="4">LLM class flavin-dependent oxidoreductase</fullName>
    </submittedName>
</protein>
<dbReference type="GO" id="GO:0016705">
    <property type="term" value="F:oxidoreductase activity, acting on paired donors, with incorporation or reduction of molecular oxygen"/>
    <property type="evidence" value="ECO:0007669"/>
    <property type="project" value="InterPro"/>
</dbReference>
<dbReference type="Gene3D" id="3.20.20.30">
    <property type="entry name" value="Luciferase-like domain"/>
    <property type="match status" value="1"/>
</dbReference>
<dbReference type="InterPro" id="IPR011251">
    <property type="entry name" value="Luciferase-like_dom"/>
</dbReference>
<dbReference type="GO" id="GO:0005829">
    <property type="term" value="C:cytosol"/>
    <property type="evidence" value="ECO:0007669"/>
    <property type="project" value="TreeGrafter"/>
</dbReference>
<comment type="caution">
    <text evidence="4">The sequence shown here is derived from an EMBL/GenBank/DDBJ whole genome shotgun (WGS) entry which is preliminary data.</text>
</comment>
<dbReference type="Proteomes" id="UP000712673">
    <property type="component" value="Unassembled WGS sequence"/>
</dbReference>
<dbReference type="PANTHER" id="PTHR30137:SF8">
    <property type="entry name" value="BLR5498 PROTEIN"/>
    <property type="match status" value="1"/>
</dbReference>
<feature type="domain" description="Luciferase-like" evidence="3">
    <location>
        <begin position="1"/>
        <end position="315"/>
    </location>
</feature>
<dbReference type="InterPro" id="IPR036661">
    <property type="entry name" value="Luciferase-like_sf"/>
</dbReference>
<evidence type="ECO:0000256" key="1">
    <source>
        <dbReference type="ARBA" id="ARBA00023002"/>
    </source>
</evidence>
<dbReference type="AlphaFoldDB" id="A0A937VYC4"/>
<dbReference type="InterPro" id="IPR050766">
    <property type="entry name" value="Bact_Lucif_Oxidored"/>
</dbReference>
<dbReference type="SUPFAM" id="SSF51679">
    <property type="entry name" value="Bacterial luciferase-like"/>
    <property type="match status" value="1"/>
</dbReference>